<evidence type="ECO:0000259" key="16">
    <source>
        <dbReference type="PROSITE" id="PS50076"/>
    </source>
</evidence>
<dbReference type="GO" id="GO:0031072">
    <property type="term" value="F:heat shock protein binding"/>
    <property type="evidence" value="ECO:0007669"/>
    <property type="project" value="InterPro"/>
</dbReference>
<feature type="binding site" evidence="14">
    <location>
        <position position="177"/>
    </location>
    <ligand>
        <name>Zn(2+)</name>
        <dbReference type="ChEBI" id="CHEBI:29105"/>
        <label>2</label>
    </ligand>
</feature>
<evidence type="ECO:0000256" key="12">
    <source>
        <dbReference type="ARBA" id="ARBA00061004"/>
    </source>
</evidence>
<dbReference type="InterPro" id="IPR002939">
    <property type="entry name" value="DnaJ_C"/>
</dbReference>
<feature type="binding site" evidence="14">
    <location>
        <position position="160"/>
    </location>
    <ligand>
        <name>Zn(2+)</name>
        <dbReference type="ChEBI" id="CHEBI:29105"/>
        <label>1</label>
    </ligand>
</feature>
<dbReference type="CDD" id="cd06257">
    <property type="entry name" value="DnaJ"/>
    <property type="match status" value="1"/>
</dbReference>
<feature type="binding site" evidence="14">
    <location>
        <position position="213"/>
    </location>
    <ligand>
        <name>Zn(2+)</name>
        <dbReference type="ChEBI" id="CHEBI:29105"/>
        <label>1</label>
    </ligand>
</feature>
<evidence type="ECO:0000256" key="3">
    <source>
        <dbReference type="ARBA" id="ARBA00022490"/>
    </source>
</evidence>
<evidence type="ECO:0000313" key="20">
    <source>
        <dbReference type="Proteomes" id="UP000031594"/>
    </source>
</evidence>
<feature type="domain" description="CR-type" evidence="17">
    <location>
        <begin position="147"/>
        <end position="225"/>
    </location>
</feature>
<feature type="domain" description="J" evidence="16">
    <location>
        <begin position="7"/>
        <end position="72"/>
    </location>
</feature>
<dbReference type="PANTHER" id="PTHR43096">
    <property type="entry name" value="DNAJ HOMOLOG 1, MITOCHONDRIAL-RELATED"/>
    <property type="match status" value="1"/>
</dbReference>
<evidence type="ECO:0000313" key="19">
    <source>
        <dbReference type="EMBL" id="QDQ43256.1"/>
    </source>
</evidence>
<evidence type="ECO:0000256" key="10">
    <source>
        <dbReference type="ARBA" id="ARBA00023186"/>
    </source>
</evidence>
<dbReference type="Proteomes" id="UP000315925">
    <property type="component" value="Chromosome"/>
</dbReference>
<comment type="function">
    <text evidence="11 14">Participates actively in the response to hyperosmotic and heat shock by preventing the aggregation of stress-denatured proteins and by disaggregating proteins, also in an autonomous, DnaK-independent fashion. Unfolded proteins bind initially to DnaJ; upon interaction with the DnaJ-bound protein, DnaK hydrolyzes its bound ATP, resulting in the formation of a stable complex. GrpE releases ADP from DnaK; ATP binding to DnaK triggers the release of the substrate protein, thus completing the reaction cycle. Several rounds of ATP-dependent interactions between DnaJ, DnaK and GrpE are required for fully efficient folding. Also involved, together with DnaK and GrpE, in the DNA replication of plasmids through activation of initiation proteins.</text>
</comment>
<feature type="repeat" description="CXXCXGXG motif" evidence="14">
    <location>
        <begin position="160"/>
        <end position="167"/>
    </location>
</feature>
<keyword evidence="7 14" id="KW-0863">Zinc-finger</keyword>
<feature type="binding site" evidence="14">
    <location>
        <position position="163"/>
    </location>
    <ligand>
        <name>Zn(2+)</name>
        <dbReference type="ChEBI" id="CHEBI:29105"/>
        <label>1</label>
    </ligand>
</feature>
<comment type="domain">
    <text evidence="14">The J domain is necessary and sufficient to stimulate DnaK ATPase activity. Zinc center 1 plays an important role in the autonomous, DnaK-independent chaperone activity of DnaJ. Zinc center 2 is essential for interaction with DnaK and for DnaJ activity.</text>
</comment>
<reference evidence="19" key="2">
    <citation type="journal article" date="2019" name="BMC Genomics">
        <title>Complete genome sequence analysis of the thermoacidophilic verrucomicrobial methanotroph 'Candidatus Methylacidiphilum kamchatkense' strain Kam1 and comparison with its closest relatives.</title>
        <authorList>
            <person name="Kruse T."/>
            <person name="Ratnadevi C.M."/>
            <person name="Erikstad H.A."/>
            <person name="Birkeland N.K."/>
        </authorList>
    </citation>
    <scope>NUCLEOTIDE SEQUENCE</scope>
    <source>
        <strain evidence="19">Kam1</strain>
    </source>
</reference>
<evidence type="ECO:0000256" key="1">
    <source>
        <dbReference type="ARBA" id="ARBA00004496"/>
    </source>
</evidence>
<dbReference type="FunFam" id="2.60.260.20:FF:000004">
    <property type="entry name" value="Molecular chaperone DnaJ"/>
    <property type="match status" value="1"/>
</dbReference>
<dbReference type="STRING" id="1202785.A946_05965"/>
<dbReference type="SUPFAM" id="SSF49493">
    <property type="entry name" value="HSP40/DnaJ peptide-binding domain"/>
    <property type="match status" value="2"/>
</dbReference>
<feature type="repeat" description="CXXCXGXG motif" evidence="14">
    <location>
        <begin position="213"/>
        <end position="220"/>
    </location>
</feature>
<dbReference type="InterPro" id="IPR001623">
    <property type="entry name" value="DnaJ_domain"/>
</dbReference>
<evidence type="ECO:0000256" key="14">
    <source>
        <dbReference type="HAMAP-Rule" id="MF_01152"/>
    </source>
</evidence>
<dbReference type="Proteomes" id="UP000031594">
    <property type="component" value="Unassembled WGS sequence"/>
</dbReference>
<dbReference type="GO" id="GO:0051082">
    <property type="term" value="F:unfolded protein binding"/>
    <property type="evidence" value="ECO:0007669"/>
    <property type="project" value="UniProtKB-UniRule"/>
</dbReference>
<dbReference type="FunFam" id="1.10.287.110:FF:000034">
    <property type="entry name" value="Chaperone protein DnaJ"/>
    <property type="match status" value="1"/>
</dbReference>
<feature type="binding site" evidence="14">
    <location>
        <position position="202"/>
    </location>
    <ligand>
        <name>Zn(2+)</name>
        <dbReference type="ChEBI" id="CHEBI:29105"/>
        <label>2</label>
    </ligand>
</feature>
<reference evidence="18 20" key="1">
    <citation type="submission" date="2014-08" db="EMBL/GenBank/DDBJ databases">
        <title>Methylacidiphilum kamchatkense strain Kam1 draft genome sequence.</title>
        <authorList>
            <person name="Birkeland N.-K."/>
            <person name="Erikstad H.A."/>
        </authorList>
    </citation>
    <scope>NUCLEOTIDE SEQUENCE [LARGE SCALE GENOMIC DNA]</scope>
    <source>
        <strain evidence="18 20">Kam1</strain>
    </source>
</reference>
<dbReference type="SUPFAM" id="SSF46565">
    <property type="entry name" value="Chaperone J-domain"/>
    <property type="match status" value="1"/>
</dbReference>
<comment type="subcellular location">
    <subcellularLocation>
        <location evidence="1 14">Cytoplasm</location>
    </subcellularLocation>
</comment>
<accession>A0A0C1RK67</accession>
<proteinExistence type="inferred from homology"/>
<dbReference type="Gene3D" id="2.60.260.20">
    <property type="entry name" value="Urease metallochaperone UreE, N-terminal domain"/>
    <property type="match status" value="2"/>
</dbReference>
<evidence type="ECO:0000256" key="4">
    <source>
        <dbReference type="ARBA" id="ARBA00022705"/>
    </source>
</evidence>
<keyword evidence="5 14" id="KW-0479">Metal-binding</keyword>
<keyword evidence="20" id="KW-1185">Reference proteome</keyword>
<dbReference type="RefSeq" id="WP_039721419.1">
    <property type="nucleotide sequence ID" value="NZ_CP037899.1"/>
</dbReference>
<dbReference type="GO" id="GO:0009408">
    <property type="term" value="P:response to heat"/>
    <property type="evidence" value="ECO:0007669"/>
    <property type="project" value="InterPro"/>
</dbReference>
<dbReference type="GO" id="GO:0042026">
    <property type="term" value="P:protein refolding"/>
    <property type="evidence" value="ECO:0007669"/>
    <property type="project" value="TreeGrafter"/>
</dbReference>
<dbReference type="NCBIfam" id="TIGR02349">
    <property type="entry name" value="DnaJ_bact"/>
    <property type="match status" value="1"/>
</dbReference>
<evidence type="ECO:0000256" key="11">
    <source>
        <dbReference type="ARBA" id="ARBA00053423"/>
    </source>
</evidence>
<comment type="cofactor">
    <cofactor evidence="14">
        <name>Zn(2+)</name>
        <dbReference type="ChEBI" id="CHEBI:29105"/>
    </cofactor>
    <text evidence="14">Binds 2 Zn(2+) ions per monomer.</text>
</comment>
<evidence type="ECO:0000256" key="7">
    <source>
        <dbReference type="ARBA" id="ARBA00022771"/>
    </source>
</evidence>
<dbReference type="SMART" id="SM00271">
    <property type="entry name" value="DnaJ"/>
    <property type="match status" value="1"/>
</dbReference>
<keyword evidence="9 14" id="KW-0346">Stress response</keyword>
<evidence type="ECO:0000256" key="2">
    <source>
        <dbReference type="ARBA" id="ARBA00011738"/>
    </source>
</evidence>
<dbReference type="PRINTS" id="PR00625">
    <property type="entry name" value="JDOMAIN"/>
</dbReference>
<dbReference type="InterPro" id="IPR036410">
    <property type="entry name" value="HSP_DnaJ_Cys-rich_dom_sf"/>
</dbReference>
<keyword evidence="10 14" id="KW-0143">Chaperone</keyword>
<dbReference type="FunFam" id="2.10.230.10:FF:000002">
    <property type="entry name" value="Molecular chaperone DnaJ"/>
    <property type="match status" value="1"/>
</dbReference>
<dbReference type="InterPro" id="IPR036869">
    <property type="entry name" value="J_dom_sf"/>
</dbReference>
<dbReference type="PROSITE" id="PS51188">
    <property type="entry name" value="ZF_CR"/>
    <property type="match status" value="1"/>
</dbReference>
<evidence type="ECO:0000256" key="5">
    <source>
        <dbReference type="ARBA" id="ARBA00022723"/>
    </source>
</evidence>
<feature type="repeat" description="CXXCXGXG motif" evidence="14">
    <location>
        <begin position="177"/>
        <end position="184"/>
    </location>
</feature>
<dbReference type="KEGG" id="mkc:kam1_2048"/>
<feature type="repeat" description="CXXCXGXG motif" evidence="14">
    <location>
        <begin position="199"/>
        <end position="206"/>
    </location>
</feature>
<dbReference type="InterPro" id="IPR018253">
    <property type="entry name" value="DnaJ_domain_CS"/>
</dbReference>
<evidence type="ECO:0000313" key="21">
    <source>
        <dbReference type="Proteomes" id="UP000315925"/>
    </source>
</evidence>
<evidence type="ECO:0000259" key="17">
    <source>
        <dbReference type="PROSITE" id="PS51188"/>
    </source>
</evidence>
<keyword evidence="6 14" id="KW-0677">Repeat</keyword>
<dbReference type="Pfam" id="PF00226">
    <property type="entry name" value="DnaJ"/>
    <property type="match status" value="1"/>
</dbReference>
<evidence type="ECO:0000256" key="13">
    <source>
        <dbReference type="ARBA" id="ARBA00067609"/>
    </source>
</evidence>
<dbReference type="CDD" id="cd10719">
    <property type="entry name" value="DnaJ_zf"/>
    <property type="match status" value="1"/>
</dbReference>
<dbReference type="Gene3D" id="2.10.230.10">
    <property type="entry name" value="Heat shock protein DnaJ, cysteine-rich domain"/>
    <property type="match status" value="1"/>
</dbReference>
<dbReference type="Pfam" id="PF00684">
    <property type="entry name" value="DnaJ_CXXCXGXG"/>
    <property type="match status" value="1"/>
</dbReference>
<dbReference type="EMBL" id="CP037899">
    <property type="protein sequence ID" value="QDQ43256.1"/>
    <property type="molecule type" value="Genomic_DNA"/>
</dbReference>
<dbReference type="InterPro" id="IPR008971">
    <property type="entry name" value="HSP40/DnaJ_pept-bd"/>
</dbReference>
<dbReference type="PANTHER" id="PTHR43096:SF48">
    <property type="entry name" value="CHAPERONE PROTEIN DNAJ"/>
    <property type="match status" value="1"/>
</dbReference>
<dbReference type="Pfam" id="PF01556">
    <property type="entry name" value="DnaJ_C"/>
    <property type="match status" value="1"/>
</dbReference>
<evidence type="ECO:0000256" key="6">
    <source>
        <dbReference type="ARBA" id="ARBA00022737"/>
    </source>
</evidence>
<feature type="binding site" evidence="14">
    <location>
        <position position="180"/>
    </location>
    <ligand>
        <name>Zn(2+)</name>
        <dbReference type="ChEBI" id="CHEBI:29105"/>
        <label>2</label>
    </ligand>
</feature>
<evidence type="ECO:0000256" key="9">
    <source>
        <dbReference type="ARBA" id="ARBA00023016"/>
    </source>
</evidence>
<feature type="binding site" evidence="14">
    <location>
        <position position="199"/>
    </location>
    <ligand>
        <name>Zn(2+)</name>
        <dbReference type="ChEBI" id="CHEBI:29105"/>
        <label>2</label>
    </ligand>
</feature>
<dbReference type="SUPFAM" id="SSF57938">
    <property type="entry name" value="DnaJ/Hsp40 cysteine-rich domain"/>
    <property type="match status" value="1"/>
</dbReference>
<dbReference type="GO" id="GO:0005737">
    <property type="term" value="C:cytoplasm"/>
    <property type="evidence" value="ECO:0007669"/>
    <property type="project" value="UniProtKB-SubCell"/>
</dbReference>
<dbReference type="OrthoDB" id="9779889at2"/>
<dbReference type="Gene3D" id="1.10.287.110">
    <property type="entry name" value="DnaJ domain"/>
    <property type="match status" value="1"/>
</dbReference>
<keyword evidence="4 14" id="KW-0235">DNA replication</keyword>
<organism evidence="19 21">
    <name type="scientific">Methylacidiphilum kamchatkense Kam1</name>
    <dbReference type="NCBI Taxonomy" id="1202785"/>
    <lineage>
        <taxon>Bacteria</taxon>
        <taxon>Pseudomonadati</taxon>
        <taxon>Verrucomicrobiota</taxon>
        <taxon>Methylacidiphilae</taxon>
        <taxon>Methylacidiphilales</taxon>
        <taxon>Methylacidiphilaceae</taxon>
        <taxon>Methylacidiphilum (ex Ratnadevi et al. 2023)</taxon>
    </lineage>
</organism>
<feature type="binding site" evidence="14">
    <location>
        <position position="216"/>
    </location>
    <ligand>
        <name>Zn(2+)</name>
        <dbReference type="ChEBI" id="CHEBI:29105"/>
        <label>1</label>
    </ligand>
</feature>
<dbReference type="InterPro" id="IPR012724">
    <property type="entry name" value="DnaJ"/>
</dbReference>
<dbReference type="GO" id="GO:0005524">
    <property type="term" value="F:ATP binding"/>
    <property type="evidence" value="ECO:0007669"/>
    <property type="project" value="InterPro"/>
</dbReference>
<keyword evidence="8 14" id="KW-0862">Zinc</keyword>
<feature type="zinc finger region" description="CR-type" evidence="15">
    <location>
        <begin position="147"/>
        <end position="225"/>
    </location>
</feature>
<keyword evidence="3 14" id="KW-0963">Cytoplasm</keyword>
<dbReference type="AlphaFoldDB" id="A0A0C1RK67"/>
<dbReference type="PROSITE" id="PS00636">
    <property type="entry name" value="DNAJ_1"/>
    <property type="match status" value="1"/>
</dbReference>
<reference evidence="21" key="3">
    <citation type="submission" date="2019-03" db="EMBL/GenBank/DDBJ databases">
        <title>Complete genome of Methylacidiphilum kamchatkense Kam1.</title>
        <authorList>
            <person name="Kruse T."/>
            <person name="Murarilal Ratnadevi C."/>
            <person name="Erikstad H.-A."/>
            <person name="Birkeland N.-K."/>
        </authorList>
    </citation>
    <scope>NUCLEOTIDE SEQUENCE [LARGE SCALE GENOMIC DNA]</scope>
    <source>
        <strain evidence="21">kam1</strain>
    </source>
</reference>
<dbReference type="NCBIfam" id="NF008035">
    <property type="entry name" value="PRK10767.1"/>
    <property type="match status" value="1"/>
</dbReference>
<comment type="similarity">
    <text evidence="12 14">Belongs to the DnaJ family.</text>
</comment>
<dbReference type="GO" id="GO:0006260">
    <property type="term" value="P:DNA replication"/>
    <property type="evidence" value="ECO:0007669"/>
    <property type="project" value="UniProtKB-KW"/>
</dbReference>
<evidence type="ECO:0000256" key="15">
    <source>
        <dbReference type="PROSITE-ProRule" id="PRU00546"/>
    </source>
</evidence>
<dbReference type="EMBL" id="JQNX01000004">
    <property type="protein sequence ID" value="KIE58442.1"/>
    <property type="molecule type" value="Genomic_DNA"/>
</dbReference>
<evidence type="ECO:0000256" key="8">
    <source>
        <dbReference type="ARBA" id="ARBA00022833"/>
    </source>
</evidence>
<evidence type="ECO:0000313" key="18">
    <source>
        <dbReference type="EMBL" id="KIE58442.1"/>
    </source>
</evidence>
<name>A0A0C1RK67_9BACT</name>
<protein>
    <recommendedName>
        <fullName evidence="13 14">Chaperone protein DnaJ</fullName>
    </recommendedName>
</protein>
<comment type="subunit">
    <text evidence="2 14">Homodimer.</text>
</comment>
<sequence>MAKIKKDYYELLGVERGASTEEIKKAYRKLALKYHPDKNPGNKQAEELFKDISEAYEVLSDPEKRAAYDQFGHAAFDQRAAGPTGFHDPFEIFKEVFGSGTFFGDSLFGSLFEEAFGVGVGGKRGKQQRGADLRCDLKISFEEAALGCEKEITFTKLDTCPGCEGKGYAPGSGMISCPVCSGSGQIRSSKGFFTIAQTCPRCHGAGAIIEKPCLRCHGEGRIKQTAQLKVKIPPGIDEGYRLRLSGHGESGIAGAPPGDLYVVIHVMPHELFSRQGNDLLCEMPISFAQAALGGEISVPTLTGHEILRIPPGTQSGKIFRLRHKGIADIHGHGIGDLLVKVHVEVPTHLTPTQRSLLEAFAAACDQKTHPQQESFFEKAKRFFRSS</sequence>
<dbReference type="HAMAP" id="MF_01152">
    <property type="entry name" value="DnaJ"/>
    <property type="match status" value="1"/>
</dbReference>
<dbReference type="InterPro" id="IPR001305">
    <property type="entry name" value="HSP_DnaJ_Cys-rich_dom"/>
</dbReference>
<dbReference type="CDD" id="cd10747">
    <property type="entry name" value="DnaJ_C"/>
    <property type="match status" value="1"/>
</dbReference>
<gene>
    <name evidence="14 19" type="primary">dnaJ</name>
    <name evidence="18" type="ORF">A946_05965</name>
    <name evidence="19" type="ORF">kam1_2048</name>
</gene>
<dbReference type="PROSITE" id="PS50076">
    <property type="entry name" value="DNAJ_2"/>
    <property type="match status" value="1"/>
</dbReference>
<dbReference type="GO" id="GO:0008270">
    <property type="term" value="F:zinc ion binding"/>
    <property type="evidence" value="ECO:0007669"/>
    <property type="project" value="UniProtKB-UniRule"/>
</dbReference>